<sequence length="291" mass="33512">MLTPISKSVDDRLTELNRNGEIHTYSLVPPAMIQWRAPNNPSSVYPGGTTWFYYYLKNSALEFFGLLKESNNTLGFNHIYVINHPDQSRKEQLSRITDTLYLVFDYVDISQDENEISNKFKQSELEESQKNIYLTHYKIYRYIVDNKFSSALILEDNLDLELRISSIMFDIHRILPIDWEILFFDHCDNTKSKPDETSSNYKLLKTEKPQCLFAYAVSHAGAVKLLEKLDESTEFTIDIEIANLIQSKGLISYTLSPPIIVPWNPDGNGSDIHSLKNSTIKFANSTYRVGS</sequence>
<protein>
    <submittedName>
        <fullName evidence="1">Glycosyltransferase Family 25 protein</fullName>
    </submittedName>
</protein>
<evidence type="ECO:0000313" key="2">
    <source>
        <dbReference type="Proteomes" id="UP000266673"/>
    </source>
</evidence>
<keyword evidence="2" id="KW-1185">Reference proteome</keyword>
<dbReference type="OrthoDB" id="2341404at2759"/>
<dbReference type="GO" id="GO:0016740">
    <property type="term" value="F:transferase activity"/>
    <property type="evidence" value="ECO:0007669"/>
    <property type="project" value="UniProtKB-KW"/>
</dbReference>
<reference evidence="1 2" key="1">
    <citation type="submission" date="2018-06" db="EMBL/GenBank/DDBJ databases">
        <title>Comparative genomics reveals the genomic features of Rhizophagus irregularis, R. cerebriforme, R. diaphanum and Gigaspora rosea, and their symbiotic lifestyle signature.</title>
        <authorList>
            <person name="Morin E."/>
            <person name="San Clemente H."/>
            <person name="Chen E.C.H."/>
            <person name="De La Providencia I."/>
            <person name="Hainaut M."/>
            <person name="Kuo A."/>
            <person name="Kohler A."/>
            <person name="Murat C."/>
            <person name="Tang N."/>
            <person name="Roy S."/>
            <person name="Loubradou J."/>
            <person name="Henrissat B."/>
            <person name="Grigoriev I.V."/>
            <person name="Corradi N."/>
            <person name="Roux C."/>
            <person name="Martin F.M."/>
        </authorList>
    </citation>
    <scope>NUCLEOTIDE SEQUENCE [LARGE SCALE GENOMIC DNA]</scope>
    <source>
        <strain evidence="1 2">DAOM 194757</strain>
    </source>
</reference>
<gene>
    <name evidence="1" type="ORF">C2G38_2100105</name>
</gene>
<evidence type="ECO:0000313" key="1">
    <source>
        <dbReference type="EMBL" id="RIB12779.1"/>
    </source>
</evidence>
<keyword evidence="1" id="KW-0808">Transferase</keyword>
<name>A0A397UVM4_9GLOM</name>
<organism evidence="1 2">
    <name type="scientific">Gigaspora rosea</name>
    <dbReference type="NCBI Taxonomy" id="44941"/>
    <lineage>
        <taxon>Eukaryota</taxon>
        <taxon>Fungi</taxon>
        <taxon>Fungi incertae sedis</taxon>
        <taxon>Mucoromycota</taxon>
        <taxon>Glomeromycotina</taxon>
        <taxon>Glomeromycetes</taxon>
        <taxon>Diversisporales</taxon>
        <taxon>Gigasporaceae</taxon>
        <taxon>Gigaspora</taxon>
    </lineage>
</organism>
<proteinExistence type="predicted"/>
<comment type="caution">
    <text evidence="1">The sequence shown here is derived from an EMBL/GenBank/DDBJ whole genome shotgun (WGS) entry which is preliminary data.</text>
</comment>
<dbReference type="AlphaFoldDB" id="A0A397UVM4"/>
<accession>A0A397UVM4</accession>
<dbReference type="Proteomes" id="UP000266673">
    <property type="component" value="Unassembled WGS sequence"/>
</dbReference>
<dbReference type="EMBL" id="QKWP01000990">
    <property type="protein sequence ID" value="RIB12779.1"/>
    <property type="molecule type" value="Genomic_DNA"/>
</dbReference>